<gene>
    <name evidence="3" type="primary">LOC139184037</name>
</gene>
<evidence type="ECO:0000313" key="3">
    <source>
        <dbReference type="RefSeq" id="XP_070648639.1"/>
    </source>
</evidence>
<feature type="region of interest" description="Disordered" evidence="1">
    <location>
        <begin position="89"/>
        <end position="188"/>
    </location>
</feature>
<feature type="compositionally biased region" description="Basic residues" evidence="1">
    <location>
        <begin position="117"/>
        <end position="128"/>
    </location>
</feature>
<dbReference type="GeneID" id="139184037"/>
<dbReference type="Proteomes" id="UP001652663">
    <property type="component" value="Chromosome 7"/>
</dbReference>
<sequence length="279" mass="30383">MLQAGVGDPLLSLHIQQAMGRPRASRLSLSMQPEPREEDELPIPRVRRSTLIFQGRLHQGQVEPEASRSLRPPVPAGPDAALLAFRLPPRPHTLPGRPASERTPNPACRADSSHLPGRSRHRCRRGHRHAEPSQTRGFTAAAVAAAAGSPPPPLPPRFRTVGSAPRRKRPSAFGPGECSGTETGPEDARMLPERAERTPAGLEGAVGRTCPETADHFRKQSNTIGSDESFGGWARLGSAVLRCPRLWKRLSALQPDSQNRLAPETSETYWKEPNGLDLK</sequence>
<protein>
    <submittedName>
        <fullName evidence="3">Uncharacterized protein</fullName>
    </submittedName>
</protein>
<feature type="region of interest" description="Disordered" evidence="1">
    <location>
        <begin position="254"/>
        <end position="279"/>
    </location>
</feature>
<accession>A0ABM4SLI2</accession>
<organism evidence="2 3">
    <name type="scientific">Bos indicus</name>
    <name type="common">Zebu</name>
    <dbReference type="NCBI Taxonomy" id="9915"/>
    <lineage>
        <taxon>Eukaryota</taxon>
        <taxon>Metazoa</taxon>
        <taxon>Chordata</taxon>
        <taxon>Craniata</taxon>
        <taxon>Vertebrata</taxon>
        <taxon>Euteleostomi</taxon>
        <taxon>Mammalia</taxon>
        <taxon>Eutheria</taxon>
        <taxon>Laurasiatheria</taxon>
        <taxon>Artiodactyla</taxon>
        <taxon>Ruminantia</taxon>
        <taxon>Pecora</taxon>
        <taxon>Bovidae</taxon>
        <taxon>Bovinae</taxon>
        <taxon>Bos</taxon>
    </lineage>
</organism>
<evidence type="ECO:0000313" key="2">
    <source>
        <dbReference type="Proteomes" id="UP001652663"/>
    </source>
</evidence>
<keyword evidence="2" id="KW-1185">Reference proteome</keyword>
<feature type="compositionally biased region" description="Polar residues" evidence="1">
    <location>
        <begin position="254"/>
        <end position="268"/>
    </location>
</feature>
<evidence type="ECO:0000256" key="1">
    <source>
        <dbReference type="SAM" id="MobiDB-lite"/>
    </source>
</evidence>
<reference evidence="3" key="1">
    <citation type="submission" date="2025-08" db="UniProtKB">
        <authorList>
            <consortium name="RefSeq"/>
        </authorList>
    </citation>
    <scope>IDENTIFICATION</scope>
    <source>
        <tissue evidence="3">Blood</tissue>
    </source>
</reference>
<dbReference type="RefSeq" id="XP_070648639.1">
    <property type="nucleotide sequence ID" value="XM_070792538.1"/>
</dbReference>
<proteinExistence type="predicted"/>
<name>A0ABM4SLI2_BOSIN</name>